<reference evidence="2 3" key="1">
    <citation type="journal article" date="2016" name="Fungal Biol.">
        <title>The genome of Xylona heveae provides a window into fungal endophytism.</title>
        <authorList>
            <person name="Gazis R."/>
            <person name="Kuo A."/>
            <person name="Riley R."/>
            <person name="LaButti K."/>
            <person name="Lipzen A."/>
            <person name="Lin J."/>
            <person name="Amirebrahimi M."/>
            <person name="Hesse C.N."/>
            <person name="Spatafora J.W."/>
            <person name="Henrissat B."/>
            <person name="Hainaut M."/>
            <person name="Grigoriev I.V."/>
            <person name="Hibbett D.S."/>
        </authorList>
    </citation>
    <scope>NUCLEOTIDE SEQUENCE [LARGE SCALE GENOMIC DNA]</scope>
    <source>
        <strain evidence="2 3">TC161</strain>
    </source>
</reference>
<sequence>MAGAAKKRQTKERRQQRAEGSSSGHADSQRTSSPSGTRPREEAAEVGGFDGQGSPPPSEPGPSQRSVSGPAAKDQSISAPVIEFNKRIDLPAMAYNLNRVLLLPGMFARKNYPPQLFVAIHNSFITKLCYLVQIHWYASVT</sequence>
<organism evidence="2 3">
    <name type="scientific">Xylona heveae (strain CBS 132557 / TC161)</name>
    <dbReference type="NCBI Taxonomy" id="1328760"/>
    <lineage>
        <taxon>Eukaryota</taxon>
        <taxon>Fungi</taxon>
        <taxon>Dikarya</taxon>
        <taxon>Ascomycota</taxon>
        <taxon>Pezizomycotina</taxon>
        <taxon>Xylonomycetes</taxon>
        <taxon>Xylonales</taxon>
        <taxon>Xylonaceae</taxon>
        <taxon>Xylona</taxon>
    </lineage>
</organism>
<dbReference type="EMBL" id="KV407469">
    <property type="protein sequence ID" value="KZF18862.1"/>
    <property type="molecule type" value="Genomic_DNA"/>
</dbReference>
<gene>
    <name evidence="2" type="ORF">L228DRAFT_242162</name>
</gene>
<name>A0A164ZA86_XYLHT</name>
<feature type="compositionally biased region" description="Basic residues" evidence="1">
    <location>
        <begin position="1"/>
        <end position="11"/>
    </location>
</feature>
<proteinExistence type="predicted"/>
<dbReference type="AlphaFoldDB" id="A0A164ZA86"/>
<keyword evidence="3" id="KW-1185">Reference proteome</keyword>
<dbReference type="Proteomes" id="UP000076632">
    <property type="component" value="Unassembled WGS sequence"/>
</dbReference>
<evidence type="ECO:0000313" key="3">
    <source>
        <dbReference type="Proteomes" id="UP000076632"/>
    </source>
</evidence>
<dbReference type="GeneID" id="28896524"/>
<dbReference type="RefSeq" id="XP_018184417.1">
    <property type="nucleotide sequence ID" value="XM_018331387.1"/>
</dbReference>
<feature type="compositionally biased region" description="Polar residues" evidence="1">
    <location>
        <begin position="20"/>
        <end position="36"/>
    </location>
</feature>
<feature type="region of interest" description="Disordered" evidence="1">
    <location>
        <begin position="1"/>
        <end position="78"/>
    </location>
</feature>
<accession>A0A164ZA86</accession>
<evidence type="ECO:0000313" key="2">
    <source>
        <dbReference type="EMBL" id="KZF18862.1"/>
    </source>
</evidence>
<evidence type="ECO:0000256" key="1">
    <source>
        <dbReference type="SAM" id="MobiDB-lite"/>
    </source>
</evidence>
<dbReference type="InParanoid" id="A0A164ZA86"/>
<protein>
    <submittedName>
        <fullName evidence="2">Uncharacterized protein</fullName>
    </submittedName>
</protein>